<keyword evidence="2" id="KW-1185">Reference proteome</keyword>
<gene>
    <name evidence="1" type="ORF">NMOB1V02_LOCUS12217</name>
</gene>
<proteinExistence type="predicted"/>
<dbReference type="EMBL" id="CAJPEX010008947">
    <property type="protein sequence ID" value="CAG0924764.1"/>
    <property type="molecule type" value="Genomic_DNA"/>
</dbReference>
<dbReference type="Proteomes" id="UP000678499">
    <property type="component" value="Unassembled WGS sequence"/>
</dbReference>
<dbReference type="EMBL" id="OA890984">
    <property type="protein sequence ID" value="CAD7284612.1"/>
    <property type="molecule type" value="Genomic_DNA"/>
</dbReference>
<evidence type="ECO:0000313" key="2">
    <source>
        <dbReference type="Proteomes" id="UP000678499"/>
    </source>
</evidence>
<evidence type="ECO:0000313" key="1">
    <source>
        <dbReference type="EMBL" id="CAD7284612.1"/>
    </source>
</evidence>
<organism evidence="1">
    <name type="scientific">Notodromas monacha</name>
    <dbReference type="NCBI Taxonomy" id="399045"/>
    <lineage>
        <taxon>Eukaryota</taxon>
        <taxon>Metazoa</taxon>
        <taxon>Ecdysozoa</taxon>
        <taxon>Arthropoda</taxon>
        <taxon>Crustacea</taxon>
        <taxon>Oligostraca</taxon>
        <taxon>Ostracoda</taxon>
        <taxon>Podocopa</taxon>
        <taxon>Podocopida</taxon>
        <taxon>Cypridocopina</taxon>
        <taxon>Cypridoidea</taxon>
        <taxon>Cyprididae</taxon>
        <taxon>Notodromas</taxon>
    </lineage>
</organism>
<sequence length="32" mass="3893">MSFPTRPMKLTVRKFTHMLTRCTRISILQIER</sequence>
<reference evidence="1" key="1">
    <citation type="submission" date="2020-11" db="EMBL/GenBank/DDBJ databases">
        <authorList>
            <person name="Tran Van P."/>
        </authorList>
    </citation>
    <scope>NUCLEOTIDE SEQUENCE</scope>
</reference>
<name>A0A7R9GJD8_9CRUS</name>
<dbReference type="AlphaFoldDB" id="A0A7R9GJD8"/>
<accession>A0A7R9GJD8</accession>
<protein>
    <submittedName>
        <fullName evidence="1">Uncharacterized protein</fullName>
    </submittedName>
</protein>